<feature type="compositionally biased region" description="Basic and acidic residues" evidence="20">
    <location>
        <begin position="412"/>
        <end position="425"/>
    </location>
</feature>
<evidence type="ECO:0000256" key="4">
    <source>
        <dbReference type="ARBA" id="ARBA00022490"/>
    </source>
</evidence>
<dbReference type="FunFam" id="2.60.200.20:FF:000003">
    <property type="entry name" value="sarcolemmal membrane-associated protein isoform X2"/>
    <property type="match status" value="1"/>
</dbReference>
<keyword evidence="6" id="KW-0812">Transmembrane</keyword>
<evidence type="ECO:0000256" key="5">
    <source>
        <dbReference type="ARBA" id="ARBA00022553"/>
    </source>
</evidence>
<keyword evidence="3" id="KW-1003">Cell membrane</keyword>
<dbReference type="GO" id="GO:0005813">
    <property type="term" value="C:centrosome"/>
    <property type="evidence" value="ECO:0007669"/>
    <property type="project" value="UniProtKB-SubCell"/>
</dbReference>
<evidence type="ECO:0000256" key="2">
    <source>
        <dbReference type="ARBA" id="ARBA00004389"/>
    </source>
</evidence>
<keyword evidence="23" id="KW-1185">Reference proteome</keyword>
<reference evidence="23" key="2">
    <citation type="journal article" date="2007" name="PLoS Biol.">
        <title>Survey sequencing and comparative analysis of the elephant shark (Callorhinchus milii) genome.</title>
        <authorList>
            <person name="Venkatesh B."/>
            <person name="Kirkness E.F."/>
            <person name="Loh Y.H."/>
            <person name="Halpern A.L."/>
            <person name="Lee A.P."/>
            <person name="Johnson J."/>
            <person name="Dandona N."/>
            <person name="Viswanathan L.D."/>
            <person name="Tay A."/>
            <person name="Venter J.C."/>
            <person name="Strausberg R.L."/>
            <person name="Brenner S."/>
        </authorList>
    </citation>
    <scope>NUCLEOTIDE SEQUENCE [LARGE SCALE GENOMIC DNA]</scope>
</reference>
<dbReference type="AlphaFoldDB" id="A0A4W3JMH1"/>
<name>A0A4W3JMH1_CALMI</name>
<keyword evidence="12" id="KW-0206">Cytoskeleton</keyword>
<evidence type="ECO:0000256" key="3">
    <source>
        <dbReference type="ARBA" id="ARBA00022475"/>
    </source>
</evidence>
<comment type="subcellular location">
    <subcellularLocation>
        <location evidence="15">Cell membrane</location>
        <location evidence="15">Sarcolemma</location>
        <topology evidence="15">Single-pass type IV membrane protein</topology>
    </subcellularLocation>
    <subcellularLocation>
        <location evidence="1">Cytoplasm</location>
        <location evidence="1">Cytoskeleton</location>
        <location evidence="1">Microtubule organizing center</location>
        <location evidence="1">Centrosome</location>
    </subcellularLocation>
    <subcellularLocation>
        <location evidence="2">Endoplasmic reticulum membrane</location>
        <topology evidence="2">Single-pass membrane protein</topology>
    </subcellularLocation>
    <subcellularLocation>
        <location evidence="13">Mitochondrion membrane</location>
        <topology evidence="13">Single-pass type IV membrane protein</topology>
    </subcellularLocation>
</comment>
<dbReference type="InterPro" id="IPR008984">
    <property type="entry name" value="SMAD_FHA_dom_sf"/>
</dbReference>
<feature type="region of interest" description="Disordered" evidence="20">
    <location>
        <begin position="412"/>
        <end position="445"/>
    </location>
</feature>
<dbReference type="CDD" id="cd21911">
    <property type="entry name" value="CC1_SLMAP"/>
    <property type="match status" value="1"/>
</dbReference>
<feature type="coiled-coil region" evidence="19">
    <location>
        <begin position="272"/>
        <end position="401"/>
    </location>
</feature>
<reference evidence="23" key="3">
    <citation type="journal article" date="2014" name="Nature">
        <title>Elephant shark genome provides unique insights into gnathostome evolution.</title>
        <authorList>
            <consortium name="International Elephant Shark Genome Sequencing Consortium"/>
            <person name="Venkatesh B."/>
            <person name="Lee A.P."/>
            <person name="Ravi V."/>
            <person name="Maurya A.K."/>
            <person name="Lian M.M."/>
            <person name="Swann J.B."/>
            <person name="Ohta Y."/>
            <person name="Flajnik M.F."/>
            <person name="Sutoh Y."/>
            <person name="Kasahara M."/>
            <person name="Hoon S."/>
            <person name="Gangu V."/>
            <person name="Roy S.W."/>
            <person name="Irimia M."/>
            <person name="Korzh V."/>
            <person name="Kondrychyn I."/>
            <person name="Lim Z.W."/>
            <person name="Tay B.H."/>
            <person name="Tohari S."/>
            <person name="Kong K.W."/>
            <person name="Ho S."/>
            <person name="Lorente-Galdos B."/>
            <person name="Quilez J."/>
            <person name="Marques-Bonet T."/>
            <person name="Raney B.J."/>
            <person name="Ingham P.W."/>
            <person name="Tay A."/>
            <person name="Hillier L.W."/>
            <person name="Minx P."/>
            <person name="Boehm T."/>
            <person name="Wilson R.K."/>
            <person name="Brenner S."/>
            <person name="Warren W.C."/>
        </authorList>
    </citation>
    <scope>NUCLEOTIDE SEQUENCE [LARGE SCALE GENOMIC DNA]</scope>
</reference>
<dbReference type="GO" id="GO:0042383">
    <property type="term" value="C:sarcolemma"/>
    <property type="evidence" value="ECO:0007669"/>
    <property type="project" value="UniProtKB-SubCell"/>
</dbReference>
<dbReference type="GO" id="GO:0002080">
    <property type="term" value="C:acrosomal membrane"/>
    <property type="evidence" value="ECO:0007669"/>
    <property type="project" value="TreeGrafter"/>
</dbReference>
<keyword evidence="10" id="KW-0496">Mitochondrion</keyword>
<evidence type="ECO:0000256" key="10">
    <source>
        <dbReference type="ARBA" id="ARBA00023128"/>
    </source>
</evidence>
<feature type="coiled-coil region" evidence="19">
    <location>
        <begin position="451"/>
        <end position="545"/>
    </location>
</feature>
<reference evidence="22" key="4">
    <citation type="submission" date="2025-08" db="UniProtKB">
        <authorList>
            <consortium name="Ensembl"/>
        </authorList>
    </citation>
    <scope>IDENTIFICATION</scope>
</reference>
<dbReference type="SUPFAM" id="SSF49879">
    <property type="entry name" value="SMAD/FHA domain"/>
    <property type="match status" value="1"/>
</dbReference>
<feature type="domain" description="FHA" evidence="21">
    <location>
        <begin position="28"/>
        <end position="85"/>
    </location>
</feature>
<keyword evidence="9 19" id="KW-0175">Coiled coil</keyword>
<keyword evidence="11" id="KW-0472">Membrane</keyword>
<organism evidence="22 23">
    <name type="scientific">Callorhinchus milii</name>
    <name type="common">Ghost shark</name>
    <dbReference type="NCBI Taxonomy" id="7868"/>
    <lineage>
        <taxon>Eukaryota</taxon>
        <taxon>Metazoa</taxon>
        <taxon>Chordata</taxon>
        <taxon>Craniata</taxon>
        <taxon>Vertebrata</taxon>
        <taxon>Chondrichthyes</taxon>
        <taxon>Holocephali</taxon>
        <taxon>Chimaeriformes</taxon>
        <taxon>Callorhinchidae</taxon>
        <taxon>Callorhinchus</taxon>
    </lineage>
</organism>
<evidence type="ECO:0000256" key="7">
    <source>
        <dbReference type="ARBA" id="ARBA00022824"/>
    </source>
</evidence>
<evidence type="ECO:0000256" key="1">
    <source>
        <dbReference type="ARBA" id="ARBA00004300"/>
    </source>
</evidence>
<keyword evidence="7" id="KW-0256">Endoplasmic reticulum</keyword>
<dbReference type="GeneTree" id="ENSGT00940000157660"/>
<comment type="function">
    <text evidence="14">Associates with the striatin-interacting phosphatase and kinase (STRIPAK) core complex, forming the extended (SIKE1:SLMAP)STRIPAK complex. The (SIKE1:SLMAP)STRIPAK complex dephosphorylates STK3 leading to the inhibition of Hippo signaling and the control of cell growth. May play a role during myoblast fusion.</text>
</comment>
<feature type="coiled-coil region" evidence="19">
    <location>
        <begin position="625"/>
        <end position="775"/>
    </location>
</feature>
<comment type="subunit">
    <text evidence="17">Homodimer. Interacts with myosin. Interacts with SIKE1 and both associate with the STRIPAK core complex composed of PP2A catalytic and scaffolding subunits, the striatins (PP2A regulatory subunits), the striatin-associated proteins MOB4, STRIP1 and STRIP2, PDCD10 and members of the STE20 kinases, such as STK24 and STK26. Interacts (via FHA domain) with STK3 (when phosphorylated); the interaction associates STK3 with the STRIPAK complex.</text>
</comment>
<evidence type="ECO:0000256" key="20">
    <source>
        <dbReference type="SAM" id="MobiDB-lite"/>
    </source>
</evidence>
<protein>
    <recommendedName>
        <fullName evidence="18">Sarcolemmal membrane-associated protein</fullName>
    </recommendedName>
</protein>
<evidence type="ECO:0000256" key="19">
    <source>
        <dbReference type="SAM" id="Coils"/>
    </source>
</evidence>
<dbReference type="PROSITE" id="PS50006">
    <property type="entry name" value="FHA_DOMAIN"/>
    <property type="match status" value="1"/>
</dbReference>
<dbReference type="GO" id="GO:0001675">
    <property type="term" value="P:acrosome assembly"/>
    <property type="evidence" value="ECO:0007669"/>
    <property type="project" value="TreeGrafter"/>
</dbReference>
<evidence type="ECO:0000259" key="21">
    <source>
        <dbReference type="PROSITE" id="PS50006"/>
    </source>
</evidence>
<feature type="coiled-coil region" evidence="19">
    <location>
        <begin position="172"/>
        <end position="199"/>
    </location>
</feature>
<dbReference type="GO" id="GO:0031966">
    <property type="term" value="C:mitochondrial membrane"/>
    <property type="evidence" value="ECO:0007669"/>
    <property type="project" value="UniProtKB-SubCell"/>
</dbReference>
<keyword evidence="8" id="KW-1133">Transmembrane helix</keyword>
<dbReference type="Proteomes" id="UP000314986">
    <property type="component" value="Unassembled WGS sequence"/>
</dbReference>
<dbReference type="CDD" id="cd22679">
    <property type="entry name" value="FHA_SLMAP"/>
    <property type="match status" value="1"/>
</dbReference>
<proteinExistence type="inferred from homology"/>
<evidence type="ECO:0000256" key="11">
    <source>
        <dbReference type="ARBA" id="ARBA00023136"/>
    </source>
</evidence>
<dbReference type="Gene3D" id="1.10.287.1490">
    <property type="match status" value="1"/>
</dbReference>
<dbReference type="GO" id="GO:0007338">
    <property type="term" value="P:single fertilization"/>
    <property type="evidence" value="ECO:0007669"/>
    <property type="project" value="TreeGrafter"/>
</dbReference>
<evidence type="ECO:0000256" key="13">
    <source>
        <dbReference type="ARBA" id="ARBA00046294"/>
    </source>
</evidence>
<dbReference type="Pfam" id="PF00498">
    <property type="entry name" value="FHA"/>
    <property type="match status" value="1"/>
</dbReference>
<evidence type="ECO:0000256" key="6">
    <source>
        <dbReference type="ARBA" id="ARBA00022692"/>
    </source>
</evidence>
<sequence length="783" mass="90218">MPSALAIFTCRPNSHPFQERHVYLDEPVKIGRSVARCRPAQNNATFDCKVLSRNHALIWFDHKTGKFYLQDTKSSNGTFINSQRLSRGSEESPPCELLSGDIIQFGVDVTENTRKVTHGCIVSTVKLFIPDGMEARRRSDVIQAPLPLPVEKVAANSPSMYSQELFQLSQYLQEALHREQMLEQKLATLQRLLANTQEASDCSWQALIDEDRLLSRLEVMGNQLQAYSKNQTEDGIKKEMVSLQEDKHNYETTAKESLRRVLQEKIEVLRKVSEVERSLSNTEDECTHLKELNDRTQEELRELANKYNGAVNEIKELTDKLKHAEGRQEEIQLNATSEKKELQHRIDEMEEKEQALQARIEALQADNDFTNERLTALQVRIEQLQDKNLKAHNSIDQLIAEDHLTKVREETKLLKENQPETKESDMSDTLSPSKDRSGDDTTDCQMDEQELNESLNKVSLLKDELRRVRVETGESEHEIQVLHKELKEAQDLARTSKEKSFELQALLEEGRKINKQQAEQSARRIQFLQVQLSDMEKNIDILTKEKDAEIAVAHSLLASAQKEMVALQQMAVDTALDHENDIAKLHGELRSMHVELDRCRQTASECETVISNLQVKLLLQSQEQEAKQKEESIKLQGKLEELQNQYNDLQNEYGALKRENTTLTGKVQQFEQDLQSAQQQNAVLIKNVNGLETCRKELEVQVGTLKEQQVREKQEFRIQLAETENETRNLEKQYEANRTIFVEVKEKLNRTEHEKQAMMEELKECKENLKMLQEKGNNVSLTN</sequence>
<evidence type="ECO:0000256" key="8">
    <source>
        <dbReference type="ARBA" id="ARBA00022989"/>
    </source>
</evidence>
<dbReference type="InterPro" id="IPR000253">
    <property type="entry name" value="FHA_dom"/>
</dbReference>
<dbReference type="InterPro" id="IPR051176">
    <property type="entry name" value="Cent_Immune-Sig_Mod"/>
</dbReference>
<evidence type="ECO:0000256" key="15">
    <source>
        <dbReference type="ARBA" id="ARBA00060409"/>
    </source>
</evidence>
<reference evidence="22" key="5">
    <citation type="submission" date="2025-09" db="UniProtKB">
        <authorList>
            <consortium name="Ensembl"/>
        </authorList>
    </citation>
    <scope>IDENTIFICATION</scope>
</reference>
<accession>A0A4W3JMH1</accession>
<comment type="similarity">
    <text evidence="16">Belongs to the SLMAP family.</text>
</comment>
<keyword evidence="4" id="KW-0963">Cytoplasm</keyword>
<dbReference type="SMART" id="SM00240">
    <property type="entry name" value="FHA"/>
    <property type="match status" value="1"/>
</dbReference>
<evidence type="ECO:0000256" key="18">
    <source>
        <dbReference type="ARBA" id="ARBA00074026"/>
    </source>
</evidence>
<evidence type="ECO:0000256" key="17">
    <source>
        <dbReference type="ARBA" id="ARBA00066015"/>
    </source>
</evidence>
<evidence type="ECO:0000256" key="9">
    <source>
        <dbReference type="ARBA" id="ARBA00023054"/>
    </source>
</evidence>
<dbReference type="Gene3D" id="2.60.200.20">
    <property type="match status" value="1"/>
</dbReference>
<evidence type="ECO:0000256" key="14">
    <source>
        <dbReference type="ARBA" id="ARBA00057671"/>
    </source>
</evidence>
<dbReference type="GO" id="GO:0005789">
    <property type="term" value="C:endoplasmic reticulum membrane"/>
    <property type="evidence" value="ECO:0007669"/>
    <property type="project" value="UniProtKB-SubCell"/>
</dbReference>
<evidence type="ECO:0000256" key="16">
    <source>
        <dbReference type="ARBA" id="ARBA00061687"/>
    </source>
</evidence>
<dbReference type="PANTHER" id="PTHR15715:SF22">
    <property type="entry name" value="SARCOLEMMAL MEMBRANE-ASSOCIATED PROTEIN"/>
    <property type="match status" value="1"/>
</dbReference>
<reference evidence="23" key="1">
    <citation type="journal article" date="2006" name="Science">
        <title>Ancient noncoding elements conserved in the human genome.</title>
        <authorList>
            <person name="Venkatesh B."/>
            <person name="Kirkness E.F."/>
            <person name="Loh Y.H."/>
            <person name="Halpern A.L."/>
            <person name="Lee A.P."/>
            <person name="Johnson J."/>
            <person name="Dandona N."/>
            <person name="Viswanathan L.D."/>
            <person name="Tay A."/>
            <person name="Venter J.C."/>
            <person name="Strausberg R.L."/>
            <person name="Brenner S."/>
        </authorList>
    </citation>
    <scope>NUCLEOTIDE SEQUENCE [LARGE SCALE GENOMIC DNA]</scope>
</reference>
<evidence type="ECO:0000313" key="23">
    <source>
        <dbReference type="Proteomes" id="UP000314986"/>
    </source>
</evidence>
<evidence type="ECO:0000313" key="22">
    <source>
        <dbReference type="Ensembl" id="ENSCMIP00000044694.1"/>
    </source>
</evidence>
<dbReference type="Ensembl" id="ENSCMIT00000045333.1">
    <property type="protein sequence ID" value="ENSCMIP00000044694.1"/>
    <property type="gene ID" value="ENSCMIG00000018472.1"/>
</dbReference>
<evidence type="ECO:0000256" key="12">
    <source>
        <dbReference type="ARBA" id="ARBA00023212"/>
    </source>
</evidence>
<keyword evidence="5" id="KW-0597">Phosphoprotein</keyword>
<gene>
    <name evidence="22" type="primary">slmapa</name>
</gene>
<dbReference type="PANTHER" id="PTHR15715">
    <property type="entry name" value="CENTROSOMAL PROTEIN OF 170 KDA"/>
    <property type="match status" value="1"/>
</dbReference>